<evidence type="ECO:0000313" key="2">
    <source>
        <dbReference type="Proteomes" id="UP000310200"/>
    </source>
</evidence>
<keyword evidence="2" id="KW-1185">Reference proteome</keyword>
<proteinExistence type="predicted"/>
<reference evidence="1 2" key="1">
    <citation type="journal article" date="2019" name="Philos. Trans. R. Soc. Lond., B, Biol. Sci.">
        <title>Ant behaviour and brain gene expression of defending hosts depend on the ecological success of the intruding social parasite.</title>
        <authorList>
            <person name="Kaur R."/>
            <person name="Stoldt M."/>
            <person name="Jongepier E."/>
            <person name="Feldmeyer B."/>
            <person name="Menzel F."/>
            <person name="Bornberg-Bauer E."/>
            <person name="Foitzik S."/>
        </authorList>
    </citation>
    <scope>NUCLEOTIDE SEQUENCE [LARGE SCALE GENOMIC DNA]</scope>
    <source>
        <tissue evidence="1">Whole body</tissue>
    </source>
</reference>
<sequence>MTMTTTGYVKLVAVVTHAKSLAPLRAETSKNNESAGIRAHLSDTHRGNFPLESHPFLSRRRAALRAATVHGVCGAARVRDTEMDNKEAKVAPNIDIR</sequence>
<accession>A0A4S2KM34</accession>
<dbReference type="AlphaFoldDB" id="A0A4S2KM34"/>
<name>A0A4S2KM34_9HYME</name>
<dbReference type="EMBL" id="QBLH01001993">
    <property type="protein sequence ID" value="TGZ50316.1"/>
    <property type="molecule type" value="Genomic_DNA"/>
</dbReference>
<evidence type="ECO:0000313" key="1">
    <source>
        <dbReference type="EMBL" id="TGZ50316.1"/>
    </source>
</evidence>
<dbReference type="Proteomes" id="UP000310200">
    <property type="component" value="Unassembled WGS sequence"/>
</dbReference>
<comment type="caution">
    <text evidence="1">The sequence shown here is derived from an EMBL/GenBank/DDBJ whole genome shotgun (WGS) entry which is preliminary data.</text>
</comment>
<organism evidence="1 2">
    <name type="scientific">Temnothorax longispinosus</name>
    <dbReference type="NCBI Taxonomy" id="300112"/>
    <lineage>
        <taxon>Eukaryota</taxon>
        <taxon>Metazoa</taxon>
        <taxon>Ecdysozoa</taxon>
        <taxon>Arthropoda</taxon>
        <taxon>Hexapoda</taxon>
        <taxon>Insecta</taxon>
        <taxon>Pterygota</taxon>
        <taxon>Neoptera</taxon>
        <taxon>Endopterygota</taxon>
        <taxon>Hymenoptera</taxon>
        <taxon>Apocrita</taxon>
        <taxon>Aculeata</taxon>
        <taxon>Formicoidea</taxon>
        <taxon>Formicidae</taxon>
        <taxon>Myrmicinae</taxon>
        <taxon>Temnothorax</taxon>
    </lineage>
</organism>
<protein>
    <submittedName>
        <fullName evidence="1">Uncharacterized protein</fullName>
    </submittedName>
</protein>
<gene>
    <name evidence="1" type="ORF">DBV15_06596</name>
</gene>